<keyword evidence="6" id="KW-0119">Carbohydrate metabolism</keyword>
<dbReference type="Gene3D" id="2.60.40.1180">
    <property type="entry name" value="Golgi alpha-mannosidase II"/>
    <property type="match status" value="1"/>
</dbReference>
<evidence type="ECO:0000256" key="1">
    <source>
        <dbReference type="ARBA" id="ARBA00001462"/>
    </source>
</evidence>
<dbReference type="Gene3D" id="3.20.20.80">
    <property type="entry name" value="Glycosidases"/>
    <property type="match status" value="1"/>
</dbReference>
<evidence type="ECO:0000256" key="5">
    <source>
        <dbReference type="ARBA" id="ARBA00022801"/>
    </source>
</evidence>
<dbReference type="RefSeq" id="WP_344785037.1">
    <property type="nucleotide sequence ID" value="NZ_BAABAF010000011.1"/>
</dbReference>
<dbReference type="SUPFAM" id="SSF51011">
    <property type="entry name" value="Glycosyl hydrolase domain"/>
    <property type="match status" value="1"/>
</dbReference>
<keyword evidence="7" id="KW-0326">Glycosidase</keyword>
<gene>
    <name evidence="9" type="primary">abfA</name>
    <name evidence="9" type="ORF">GCM10022240_29850</name>
</gene>
<accession>A0ABP7GXC6</accession>
<evidence type="ECO:0000256" key="3">
    <source>
        <dbReference type="ARBA" id="ARBA00011165"/>
    </source>
</evidence>
<comment type="subunit">
    <text evidence="3">Homohexamer; trimer of dimers.</text>
</comment>
<feature type="domain" description="Alpha-L-arabinofuranosidase C-terminal" evidence="8">
    <location>
        <begin position="293"/>
        <end position="502"/>
    </location>
</feature>
<protein>
    <recommendedName>
        <fullName evidence="4">non-reducing end alpha-L-arabinofuranosidase</fullName>
        <ecNumber evidence="4">3.2.1.55</ecNumber>
    </recommendedName>
</protein>
<comment type="similarity">
    <text evidence="2">Belongs to the glycosyl hydrolase 51 family.</text>
</comment>
<dbReference type="EC" id="3.2.1.55" evidence="4"/>
<dbReference type="SMART" id="SM00813">
    <property type="entry name" value="Alpha-L-AF_C"/>
    <property type="match status" value="1"/>
</dbReference>
<dbReference type="SUPFAM" id="SSF51445">
    <property type="entry name" value="(Trans)glycosidases"/>
    <property type="match status" value="1"/>
</dbReference>
<dbReference type="PANTHER" id="PTHR43576">
    <property type="entry name" value="ALPHA-L-ARABINOFURANOSIDASE C-RELATED"/>
    <property type="match status" value="1"/>
</dbReference>
<evidence type="ECO:0000259" key="8">
    <source>
        <dbReference type="SMART" id="SM00813"/>
    </source>
</evidence>
<evidence type="ECO:0000256" key="2">
    <source>
        <dbReference type="ARBA" id="ARBA00007186"/>
    </source>
</evidence>
<dbReference type="InterPro" id="IPR013780">
    <property type="entry name" value="Glyco_hydro_b"/>
</dbReference>
<dbReference type="Pfam" id="PF22848">
    <property type="entry name" value="ASD1_dom"/>
    <property type="match status" value="1"/>
</dbReference>
<comment type="caution">
    <text evidence="9">The sequence shown here is derived from an EMBL/GenBank/DDBJ whole genome shotgun (WGS) entry which is preliminary data.</text>
</comment>
<reference evidence="10" key="1">
    <citation type="journal article" date="2019" name="Int. J. Syst. Evol. Microbiol.">
        <title>The Global Catalogue of Microorganisms (GCM) 10K type strain sequencing project: providing services to taxonomists for standard genome sequencing and annotation.</title>
        <authorList>
            <consortium name="The Broad Institute Genomics Platform"/>
            <consortium name="The Broad Institute Genome Sequencing Center for Infectious Disease"/>
            <person name="Wu L."/>
            <person name="Ma J."/>
        </authorList>
    </citation>
    <scope>NUCLEOTIDE SEQUENCE [LARGE SCALE GENOMIC DNA]</scope>
    <source>
        <strain evidence="10">JCM 16950</strain>
    </source>
</reference>
<comment type="catalytic activity">
    <reaction evidence="1">
        <text>Hydrolysis of terminal non-reducing alpha-L-arabinofuranoside residues in alpha-L-arabinosides.</text>
        <dbReference type="EC" id="3.2.1.55"/>
    </reaction>
</comment>
<dbReference type="Pfam" id="PF06964">
    <property type="entry name" value="Alpha-L-AF_C"/>
    <property type="match status" value="1"/>
</dbReference>
<evidence type="ECO:0000313" key="9">
    <source>
        <dbReference type="EMBL" id="GAA3776345.1"/>
    </source>
</evidence>
<evidence type="ECO:0000256" key="6">
    <source>
        <dbReference type="ARBA" id="ARBA00023277"/>
    </source>
</evidence>
<organism evidence="9 10">
    <name type="scientific">Microbacterium kribbense</name>
    <dbReference type="NCBI Taxonomy" id="433645"/>
    <lineage>
        <taxon>Bacteria</taxon>
        <taxon>Bacillati</taxon>
        <taxon>Actinomycetota</taxon>
        <taxon>Actinomycetes</taxon>
        <taxon>Micrococcales</taxon>
        <taxon>Microbacteriaceae</taxon>
        <taxon>Microbacterium</taxon>
    </lineage>
</organism>
<evidence type="ECO:0000313" key="10">
    <source>
        <dbReference type="Proteomes" id="UP001500540"/>
    </source>
</evidence>
<name>A0ABP7GXC6_9MICO</name>
<proteinExistence type="inferred from homology"/>
<sequence length="515" mass="57268">MTTKRATLHANGWFQIGRTDDRLWSSFTEHLGRCIYGGLYDPDSPHSDDLGFRTDVQDAVRGLGLGLVRYPGGNFVSNYDWKDGIGPVSDRPRRMDFAWSSIESNRFGVDEFLQWAERTGVEPMLAVNLGTGTIKDAAELVEYCNHPGGTYWSDLRRANGREEPYNVTYWCLGNEMEGSWQAGHMSAAEYAGKAREAAKMMRWVDKDIKLIACGSSYHMLPEYLDWDRIVLGELYPYVDFVSTHYYTMNSGQGDSAFLASYADLDRHIKNAAAAVDFVRAKNEDCPPIPICLDEWNVWNFQDIKMDSLDDLLGKTTFEMTSAQPWEEAPAILQEQYSLLDALTFGGLGITILNNVDTVAISCLAQLVNVIAPITTDPVKGLLKQTTYYPLEQLTTRGRGTVIQTVVDGDTYTVGDQQLPIVHAAVVLGDDDTITVFALNCDLSESTELELDFSSLGTIHLREHRTITGDDLSVRNTWDEPDAIGTTALTPSTGNRVTLPAASWNILTFDRDGALT</sequence>
<keyword evidence="5" id="KW-0378">Hydrolase</keyword>
<dbReference type="InterPro" id="IPR055235">
    <property type="entry name" value="ASD1_cat"/>
</dbReference>
<dbReference type="Proteomes" id="UP001500540">
    <property type="component" value="Unassembled WGS sequence"/>
</dbReference>
<dbReference type="EMBL" id="BAABAF010000011">
    <property type="protein sequence ID" value="GAA3776345.1"/>
    <property type="molecule type" value="Genomic_DNA"/>
</dbReference>
<dbReference type="InterPro" id="IPR010720">
    <property type="entry name" value="Alpha-L-AF_C"/>
</dbReference>
<evidence type="ECO:0000256" key="4">
    <source>
        <dbReference type="ARBA" id="ARBA00012670"/>
    </source>
</evidence>
<dbReference type="InterPro" id="IPR017853">
    <property type="entry name" value="GH"/>
</dbReference>
<evidence type="ECO:0000256" key="7">
    <source>
        <dbReference type="ARBA" id="ARBA00023295"/>
    </source>
</evidence>
<keyword evidence="10" id="KW-1185">Reference proteome</keyword>
<dbReference type="PANTHER" id="PTHR43576:SF3">
    <property type="entry name" value="ALPHA-L-ARABINOFURANOSIDASE C"/>
    <property type="match status" value="1"/>
</dbReference>